<dbReference type="PROSITE" id="PS00455">
    <property type="entry name" value="AMP_BINDING"/>
    <property type="match status" value="1"/>
</dbReference>
<dbReference type="PANTHER" id="PTHR43201">
    <property type="entry name" value="ACYL-COA SYNTHETASE"/>
    <property type="match status" value="1"/>
</dbReference>
<dbReference type="AlphaFoldDB" id="A0A6A1W0D2"/>
<comment type="similarity">
    <text evidence="1">Belongs to the ATP-dependent AMP-binding enzyme family.</text>
</comment>
<dbReference type="FunFam" id="3.40.50.12780:FF:000030">
    <property type="entry name" value="Acyl-CoA synthetase family member 3"/>
    <property type="match status" value="1"/>
</dbReference>
<dbReference type="OrthoDB" id="2962993at2759"/>
<dbReference type="PANTHER" id="PTHR43201:SF8">
    <property type="entry name" value="ACYL-COA SYNTHETASE FAMILY MEMBER 3"/>
    <property type="match status" value="1"/>
</dbReference>
<evidence type="ECO:0000256" key="1">
    <source>
        <dbReference type="ARBA" id="ARBA00006432"/>
    </source>
</evidence>
<dbReference type="InterPro" id="IPR025110">
    <property type="entry name" value="AMP-bd_C"/>
</dbReference>
<dbReference type="GO" id="GO:0031956">
    <property type="term" value="F:medium-chain fatty acid-CoA ligase activity"/>
    <property type="evidence" value="ECO:0007669"/>
    <property type="project" value="TreeGrafter"/>
</dbReference>
<evidence type="ECO:0000256" key="2">
    <source>
        <dbReference type="ARBA" id="ARBA00022598"/>
    </source>
</evidence>
<protein>
    <submittedName>
        <fullName evidence="5">Malonate--CoA ligase</fullName>
    </submittedName>
</protein>
<dbReference type="GO" id="GO:0006631">
    <property type="term" value="P:fatty acid metabolic process"/>
    <property type="evidence" value="ECO:0007669"/>
    <property type="project" value="TreeGrafter"/>
</dbReference>
<dbReference type="Gene3D" id="3.30.300.30">
    <property type="match status" value="1"/>
</dbReference>
<accession>A0A6A1W0D2</accession>
<dbReference type="Gene3D" id="3.40.50.12780">
    <property type="entry name" value="N-terminal domain of ligase-like"/>
    <property type="match status" value="1"/>
</dbReference>
<sequence>MPTYQATSMTRSSFKSFNRHMFRPPFTISSASSHFLSLALRSWTSPRNCVCSARPFSSSDSGTFMEVVKKVARQGSAARDSVAIRADQQSYSYIQLISSALKISNLLSSSVLKTTYEESKHENPPLSVGGVGGLGHLGGARIGIVAKPSAEFVAGILGTWLSGGVAVPLALSYPEAELLHVMNDSDVSMVLSTEDYHEFLEGVASKCAAQFSLIPPVPSVSSRQNEHDHSQPGETDEHGILQGIIETSNEDPALIIYTSGTTGKPKGVVHTHRGIMAQVQTLSEAWAYTSADQFLHCLPLHHVHGLFNALLAPFYAGSTVEFMPKFSVRGIWQRWRESYPVDGAKADDALTVFTGVPTMYTRLIQGYEAMDPHLQAASASAARQLRLMMCGSSALPQPVMQQWETITGHCLLERYGMTEFVMAISNPLKGIRKAGTVGKPFPGVQVKILAADENGNDTDGVGELCVKSPSLFKEYWKLPEVTKESFIDGGFFRTGDAGRLDEDGYYIILGRTSADIMKVGGYKLSALEIESTILEHPSVAECCVLGLPDKDYGEAVCAIIVPDAGAKRIQAEDLKPAISLEELCTWAKDKLAPYKLPTRLFLWDSLPRNAMGKVNKKELKKVLAAEK</sequence>
<gene>
    <name evidence="5" type="ORF">CJ030_MR3G026425</name>
</gene>
<evidence type="ECO:0000259" key="4">
    <source>
        <dbReference type="Pfam" id="PF13193"/>
    </source>
</evidence>
<feature type="domain" description="AMP-binding enzyme C-terminal" evidence="4">
    <location>
        <begin position="528"/>
        <end position="613"/>
    </location>
</feature>
<feature type="domain" description="AMP-dependent synthetase/ligase" evidence="3">
    <location>
        <begin position="134"/>
        <end position="476"/>
    </location>
</feature>
<dbReference type="Pfam" id="PF13193">
    <property type="entry name" value="AMP-binding_C"/>
    <property type="match status" value="1"/>
</dbReference>
<dbReference type="Pfam" id="PF00501">
    <property type="entry name" value="AMP-binding"/>
    <property type="match status" value="1"/>
</dbReference>
<dbReference type="InterPro" id="IPR020845">
    <property type="entry name" value="AMP-binding_CS"/>
</dbReference>
<evidence type="ECO:0000259" key="3">
    <source>
        <dbReference type="Pfam" id="PF00501"/>
    </source>
</evidence>
<proteinExistence type="inferred from homology"/>
<dbReference type="InterPro" id="IPR042099">
    <property type="entry name" value="ANL_N_sf"/>
</dbReference>
<dbReference type="InterPro" id="IPR045851">
    <property type="entry name" value="AMP-bd_C_sf"/>
</dbReference>
<keyword evidence="6" id="KW-1185">Reference proteome</keyword>
<organism evidence="5 6">
    <name type="scientific">Morella rubra</name>
    <name type="common">Chinese bayberry</name>
    <dbReference type="NCBI Taxonomy" id="262757"/>
    <lineage>
        <taxon>Eukaryota</taxon>
        <taxon>Viridiplantae</taxon>
        <taxon>Streptophyta</taxon>
        <taxon>Embryophyta</taxon>
        <taxon>Tracheophyta</taxon>
        <taxon>Spermatophyta</taxon>
        <taxon>Magnoliopsida</taxon>
        <taxon>eudicotyledons</taxon>
        <taxon>Gunneridae</taxon>
        <taxon>Pentapetalae</taxon>
        <taxon>rosids</taxon>
        <taxon>fabids</taxon>
        <taxon>Fagales</taxon>
        <taxon>Myricaceae</taxon>
        <taxon>Morella</taxon>
    </lineage>
</organism>
<reference evidence="5 6" key="1">
    <citation type="journal article" date="2019" name="Plant Biotechnol. J.">
        <title>The red bayberry genome and genetic basis of sex determination.</title>
        <authorList>
            <person name="Jia H.M."/>
            <person name="Jia H.J."/>
            <person name="Cai Q.L."/>
            <person name="Wang Y."/>
            <person name="Zhao H.B."/>
            <person name="Yang W.F."/>
            <person name="Wang G.Y."/>
            <person name="Li Y.H."/>
            <person name="Zhan D.L."/>
            <person name="Shen Y.T."/>
            <person name="Niu Q.F."/>
            <person name="Chang L."/>
            <person name="Qiu J."/>
            <person name="Zhao L."/>
            <person name="Xie H.B."/>
            <person name="Fu W.Y."/>
            <person name="Jin J."/>
            <person name="Li X.W."/>
            <person name="Jiao Y."/>
            <person name="Zhou C.C."/>
            <person name="Tu T."/>
            <person name="Chai C.Y."/>
            <person name="Gao J.L."/>
            <person name="Fan L.J."/>
            <person name="van de Weg E."/>
            <person name="Wang J.Y."/>
            <person name="Gao Z.S."/>
        </authorList>
    </citation>
    <scope>NUCLEOTIDE SEQUENCE [LARGE SCALE GENOMIC DNA]</scope>
    <source>
        <tissue evidence="5">Leaves</tissue>
    </source>
</reference>
<evidence type="ECO:0000313" key="6">
    <source>
        <dbReference type="Proteomes" id="UP000516437"/>
    </source>
</evidence>
<dbReference type="InterPro" id="IPR000873">
    <property type="entry name" value="AMP-dep_synth/lig_dom"/>
</dbReference>
<dbReference type="CDD" id="cd05941">
    <property type="entry name" value="MCS"/>
    <property type="match status" value="1"/>
</dbReference>
<keyword evidence="2 5" id="KW-0436">Ligase</keyword>
<dbReference type="GO" id="GO:0005737">
    <property type="term" value="C:cytoplasm"/>
    <property type="evidence" value="ECO:0007669"/>
    <property type="project" value="UniProtKB-ARBA"/>
</dbReference>
<dbReference type="Proteomes" id="UP000516437">
    <property type="component" value="Chromosome 3"/>
</dbReference>
<comment type="caution">
    <text evidence="5">The sequence shown here is derived from an EMBL/GenBank/DDBJ whole genome shotgun (WGS) entry which is preliminary data.</text>
</comment>
<dbReference type="EMBL" id="RXIC02000021">
    <property type="protein sequence ID" value="KAB1218545.1"/>
    <property type="molecule type" value="Genomic_DNA"/>
</dbReference>
<evidence type="ECO:0000313" key="5">
    <source>
        <dbReference type="EMBL" id="KAB1218545.1"/>
    </source>
</evidence>
<dbReference type="SUPFAM" id="SSF56801">
    <property type="entry name" value="Acetyl-CoA synthetase-like"/>
    <property type="match status" value="1"/>
</dbReference>
<name>A0A6A1W0D2_9ROSI</name>